<comment type="caution">
    <text evidence="1">The sequence shown here is derived from an EMBL/GenBank/DDBJ whole genome shotgun (WGS) entry which is preliminary data.</text>
</comment>
<name>A0A9W8AX72_9FUNG</name>
<dbReference type="AlphaFoldDB" id="A0A9W8AX72"/>
<reference evidence="1" key="1">
    <citation type="submission" date="2022-07" db="EMBL/GenBank/DDBJ databases">
        <title>Phylogenomic reconstructions and comparative analyses of Kickxellomycotina fungi.</title>
        <authorList>
            <person name="Reynolds N.K."/>
            <person name="Stajich J.E."/>
            <person name="Barry K."/>
            <person name="Grigoriev I.V."/>
            <person name="Crous P."/>
            <person name="Smith M.E."/>
        </authorList>
    </citation>
    <scope>NUCLEOTIDE SEQUENCE</scope>
    <source>
        <strain evidence="1">RSA 1196</strain>
    </source>
</reference>
<dbReference type="Proteomes" id="UP001150925">
    <property type="component" value="Unassembled WGS sequence"/>
</dbReference>
<gene>
    <name evidence="1" type="ORF">IWQ62_001941</name>
</gene>
<accession>A0A9W8AX72</accession>
<evidence type="ECO:0000313" key="2">
    <source>
        <dbReference type="Proteomes" id="UP001150925"/>
    </source>
</evidence>
<sequence length="176" mass="19710">MAPASGSSEENLSTDSTLEFLGKFVQQSGGHLSRSTVKRIAGKQPRILETWLKISNLGLPGVTRKRFSPTAQLAEVQQVKWQRQCRTLGNGLLAIAATLRSIQCKLEEEPCTSDISDELGRIGENTQSLVKLCAHYIAEGNVKRRRILFQDVDLPRSLWNVFKHLAAMERESSMDW</sequence>
<keyword evidence="2" id="KW-1185">Reference proteome</keyword>
<protein>
    <submittedName>
        <fullName evidence="1">Uncharacterized protein</fullName>
    </submittedName>
</protein>
<evidence type="ECO:0000313" key="1">
    <source>
        <dbReference type="EMBL" id="KAJ1967308.1"/>
    </source>
</evidence>
<dbReference type="OrthoDB" id="5659252at2759"/>
<dbReference type="EMBL" id="JANBPY010000359">
    <property type="protein sequence ID" value="KAJ1967308.1"/>
    <property type="molecule type" value="Genomic_DNA"/>
</dbReference>
<proteinExistence type="predicted"/>
<organism evidence="1 2">
    <name type="scientific">Dispira parvispora</name>
    <dbReference type="NCBI Taxonomy" id="1520584"/>
    <lineage>
        <taxon>Eukaryota</taxon>
        <taxon>Fungi</taxon>
        <taxon>Fungi incertae sedis</taxon>
        <taxon>Zoopagomycota</taxon>
        <taxon>Kickxellomycotina</taxon>
        <taxon>Dimargaritomycetes</taxon>
        <taxon>Dimargaritales</taxon>
        <taxon>Dimargaritaceae</taxon>
        <taxon>Dispira</taxon>
    </lineage>
</organism>